<evidence type="ECO:0000313" key="3">
    <source>
        <dbReference type="Proteomes" id="UP000483672"/>
    </source>
</evidence>
<dbReference type="GO" id="GO:0006401">
    <property type="term" value="P:RNA catabolic process"/>
    <property type="evidence" value="ECO:0007669"/>
    <property type="project" value="InterPro"/>
</dbReference>
<proteinExistence type="predicted"/>
<name>A0A7C8UKF9_ORBOL</name>
<comment type="caution">
    <text evidence="2">The sequence shown here is derived from an EMBL/GenBank/DDBJ whole genome shotgun (WGS) entry which is preliminary data.</text>
</comment>
<dbReference type="Proteomes" id="UP000483672">
    <property type="component" value="Unassembled WGS sequence"/>
</dbReference>
<dbReference type="EMBL" id="WIPF01000145">
    <property type="protein sequence ID" value="KAF3204348.1"/>
    <property type="molecule type" value="Genomic_DNA"/>
</dbReference>
<evidence type="ECO:0000256" key="1">
    <source>
        <dbReference type="SAM" id="MobiDB-lite"/>
    </source>
</evidence>
<reference evidence="2 3" key="1">
    <citation type="submission" date="2019-06" db="EMBL/GenBank/DDBJ databases">
        <authorList>
            <person name="Palmer J.M."/>
        </authorList>
    </citation>
    <scope>NUCLEOTIDE SEQUENCE [LARGE SCALE GENOMIC DNA]</scope>
    <source>
        <strain evidence="2 3">TWF191</strain>
    </source>
</reference>
<dbReference type="Pfam" id="PF08615">
    <property type="entry name" value="RNase_H2_suC"/>
    <property type="match status" value="1"/>
</dbReference>
<dbReference type="InterPro" id="IPR013924">
    <property type="entry name" value="RNase_H2_suC"/>
</dbReference>
<dbReference type="GO" id="GO:0032299">
    <property type="term" value="C:ribonuclease H2 complex"/>
    <property type="evidence" value="ECO:0007669"/>
    <property type="project" value="InterPro"/>
</dbReference>
<feature type="compositionally biased region" description="Low complexity" evidence="1">
    <location>
        <begin position="76"/>
        <end position="89"/>
    </location>
</feature>
<evidence type="ECO:0000313" key="2">
    <source>
        <dbReference type="EMBL" id="KAF3204348.1"/>
    </source>
</evidence>
<dbReference type="AlphaFoldDB" id="A0A7C8UKF9"/>
<gene>
    <name evidence="2" type="ORF">TWF191_002270</name>
</gene>
<dbReference type="PANTHER" id="PTHR47204:SF1">
    <property type="entry name" value="RIBONUCLEASE H2 SUBUNIT C"/>
    <property type="match status" value="1"/>
</dbReference>
<dbReference type="PANTHER" id="PTHR47204">
    <property type="entry name" value="OS02G0168900 PROTEIN"/>
    <property type="match status" value="1"/>
</dbReference>
<organism evidence="2 3">
    <name type="scientific">Orbilia oligospora</name>
    <name type="common">Nematode-trapping fungus</name>
    <name type="synonym">Arthrobotrys oligospora</name>
    <dbReference type="NCBI Taxonomy" id="2813651"/>
    <lineage>
        <taxon>Eukaryota</taxon>
        <taxon>Fungi</taxon>
        <taxon>Dikarya</taxon>
        <taxon>Ascomycota</taxon>
        <taxon>Pezizomycotina</taxon>
        <taxon>Orbiliomycetes</taxon>
        <taxon>Orbiliales</taxon>
        <taxon>Orbiliaceae</taxon>
        <taxon>Orbilia</taxon>
    </lineage>
</organism>
<feature type="region of interest" description="Disordered" evidence="1">
    <location>
        <begin position="27"/>
        <end position="50"/>
    </location>
</feature>
<sequence length="244" mass="27251">MISIKSSSNAPEAKANIIPCRIKYTGPASSSRQLWNPTSQTSTDPTPVETHTSYFRGRRLVGTKLVVPDGYQGRVLSSPNSSSAPLTSNQKREVLYQDDDEQSDEADIEESTQWTTSASFSDIMVWGHEMVVDGTQDGVVKGIEEWMGMAQIRKRKEKREVENRMQVVQSIGEKDPESAIPRIQRDLRRNREAKRNIEIIMSEVGNQGEDIKSVEWESERDGNCQSSGGCRKGVARWASASITV</sequence>
<accession>A0A7C8UKF9</accession>
<dbReference type="Gene3D" id="2.40.128.680">
    <property type="match status" value="1"/>
</dbReference>
<protein>
    <submittedName>
        <fullName evidence="2">Uncharacterized protein</fullName>
    </submittedName>
</protein>
<dbReference type="CDD" id="cd09271">
    <property type="entry name" value="RNase_H2-C"/>
    <property type="match status" value="1"/>
</dbReference>
<feature type="region of interest" description="Disordered" evidence="1">
    <location>
        <begin position="72"/>
        <end position="91"/>
    </location>
</feature>